<sequence length="106" mass="12186">MVYVLRRTDEAKVDQYHQQQGVTLKCFSGTELPCICSIIAPLQDALDPQECTISKELHIIIIRLKALPNAHPFLQMHHRTGFRKEELNAVTRIGKRKRIAVPQKLE</sequence>
<name>A0ABR3VS94_9PEZI</name>
<gene>
    <name evidence="1" type="ORF">VTK73DRAFT_2351</name>
</gene>
<reference evidence="1 2" key="1">
    <citation type="journal article" date="2024" name="Commun. Biol.">
        <title>Comparative genomic analysis of thermophilic fungi reveals convergent evolutionary adaptations and gene losses.</title>
        <authorList>
            <person name="Steindorff A.S."/>
            <person name="Aguilar-Pontes M.V."/>
            <person name="Robinson A.J."/>
            <person name="Andreopoulos B."/>
            <person name="LaButti K."/>
            <person name="Kuo A."/>
            <person name="Mondo S."/>
            <person name="Riley R."/>
            <person name="Otillar R."/>
            <person name="Haridas S."/>
            <person name="Lipzen A."/>
            <person name="Grimwood J."/>
            <person name="Schmutz J."/>
            <person name="Clum A."/>
            <person name="Reid I.D."/>
            <person name="Moisan M.C."/>
            <person name="Butler G."/>
            <person name="Nguyen T.T.M."/>
            <person name="Dewar K."/>
            <person name="Conant G."/>
            <person name="Drula E."/>
            <person name="Henrissat B."/>
            <person name="Hansel C."/>
            <person name="Singer S."/>
            <person name="Hutchinson M.I."/>
            <person name="de Vries R.P."/>
            <person name="Natvig D.O."/>
            <person name="Powell A.J."/>
            <person name="Tsang A."/>
            <person name="Grigoriev I.V."/>
        </authorList>
    </citation>
    <scope>NUCLEOTIDE SEQUENCE [LARGE SCALE GENOMIC DNA]</scope>
    <source>
        <strain evidence="1 2">ATCC 24622</strain>
    </source>
</reference>
<accession>A0ABR3VS94</accession>
<protein>
    <submittedName>
        <fullName evidence="1">Uncharacterized protein</fullName>
    </submittedName>
</protein>
<dbReference type="EMBL" id="JAZHXJ010001644">
    <property type="protein sequence ID" value="KAL1844531.1"/>
    <property type="molecule type" value="Genomic_DNA"/>
</dbReference>
<evidence type="ECO:0000313" key="2">
    <source>
        <dbReference type="Proteomes" id="UP001586593"/>
    </source>
</evidence>
<comment type="caution">
    <text evidence="1">The sequence shown here is derived from an EMBL/GenBank/DDBJ whole genome shotgun (WGS) entry which is preliminary data.</text>
</comment>
<keyword evidence="2" id="KW-1185">Reference proteome</keyword>
<evidence type="ECO:0000313" key="1">
    <source>
        <dbReference type="EMBL" id="KAL1844531.1"/>
    </source>
</evidence>
<dbReference type="Proteomes" id="UP001586593">
    <property type="component" value="Unassembled WGS sequence"/>
</dbReference>
<proteinExistence type="predicted"/>
<organism evidence="1 2">
    <name type="scientific">Phialemonium thermophilum</name>
    <dbReference type="NCBI Taxonomy" id="223376"/>
    <lineage>
        <taxon>Eukaryota</taxon>
        <taxon>Fungi</taxon>
        <taxon>Dikarya</taxon>
        <taxon>Ascomycota</taxon>
        <taxon>Pezizomycotina</taxon>
        <taxon>Sordariomycetes</taxon>
        <taxon>Sordariomycetidae</taxon>
        <taxon>Cephalothecales</taxon>
        <taxon>Cephalothecaceae</taxon>
        <taxon>Phialemonium</taxon>
    </lineage>
</organism>